<organism evidence="1 2">
    <name type="scientific">Kingdonia uniflora</name>
    <dbReference type="NCBI Taxonomy" id="39325"/>
    <lineage>
        <taxon>Eukaryota</taxon>
        <taxon>Viridiplantae</taxon>
        <taxon>Streptophyta</taxon>
        <taxon>Embryophyta</taxon>
        <taxon>Tracheophyta</taxon>
        <taxon>Spermatophyta</taxon>
        <taxon>Magnoliopsida</taxon>
        <taxon>Ranunculales</taxon>
        <taxon>Circaeasteraceae</taxon>
        <taxon>Kingdonia</taxon>
    </lineage>
</organism>
<proteinExistence type="predicted"/>
<accession>A0A7J7P7S9</accession>
<gene>
    <name evidence="1" type="ORF">GIB67_021979</name>
</gene>
<reference evidence="1 2" key="1">
    <citation type="journal article" date="2020" name="IScience">
        <title>Genome Sequencing of the Endangered Kingdonia uniflora (Circaeasteraceae, Ranunculales) Reveals Potential Mechanisms of Evolutionary Specialization.</title>
        <authorList>
            <person name="Sun Y."/>
            <person name="Deng T."/>
            <person name="Zhang A."/>
            <person name="Moore M.J."/>
            <person name="Landis J.B."/>
            <person name="Lin N."/>
            <person name="Zhang H."/>
            <person name="Zhang X."/>
            <person name="Huang J."/>
            <person name="Zhang X."/>
            <person name="Sun H."/>
            <person name="Wang H."/>
        </authorList>
    </citation>
    <scope>NUCLEOTIDE SEQUENCE [LARGE SCALE GENOMIC DNA]</scope>
    <source>
        <strain evidence="1">TB1705</strain>
        <tissue evidence="1">Leaf</tissue>
    </source>
</reference>
<dbReference type="EMBL" id="JACGCM010000182">
    <property type="protein sequence ID" value="KAF6175489.1"/>
    <property type="molecule type" value="Genomic_DNA"/>
</dbReference>
<name>A0A7J7P7S9_9MAGN</name>
<comment type="caution">
    <text evidence="1">The sequence shown here is derived from an EMBL/GenBank/DDBJ whole genome shotgun (WGS) entry which is preliminary data.</text>
</comment>
<keyword evidence="2" id="KW-1185">Reference proteome</keyword>
<sequence length="52" mass="6330">MSKYFMTCKKLKFSLSFFRNNDMLSSAAEISEQFLYTFRGFWMASTFEVYIW</sequence>
<dbReference type="AlphaFoldDB" id="A0A7J7P7S9"/>
<dbReference type="Proteomes" id="UP000541444">
    <property type="component" value="Unassembled WGS sequence"/>
</dbReference>
<protein>
    <submittedName>
        <fullName evidence="1">Uncharacterized protein</fullName>
    </submittedName>
</protein>
<evidence type="ECO:0000313" key="2">
    <source>
        <dbReference type="Proteomes" id="UP000541444"/>
    </source>
</evidence>
<evidence type="ECO:0000313" key="1">
    <source>
        <dbReference type="EMBL" id="KAF6175489.1"/>
    </source>
</evidence>